<comment type="subcellular location">
    <subcellularLocation>
        <location evidence="1">Cell membrane</location>
        <topology evidence="1">Multi-pass membrane protein</topology>
    </subcellularLocation>
</comment>
<accession>A0ABS1DLA6</accession>
<dbReference type="EMBL" id="NRRL01000171">
    <property type="protein sequence ID" value="MBK1671320.1"/>
    <property type="molecule type" value="Genomic_DNA"/>
</dbReference>
<feature type="transmembrane region" description="Helical" evidence="8">
    <location>
        <begin position="76"/>
        <end position="93"/>
    </location>
</feature>
<evidence type="ECO:0000259" key="9">
    <source>
        <dbReference type="PROSITE" id="PS50850"/>
    </source>
</evidence>
<organism evidence="10 11">
    <name type="scientific">Rhodovibrio sodomensis</name>
    <dbReference type="NCBI Taxonomy" id="1088"/>
    <lineage>
        <taxon>Bacteria</taxon>
        <taxon>Pseudomonadati</taxon>
        <taxon>Pseudomonadota</taxon>
        <taxon>Alphaproteobacteria</taxon>
        <taxon>Rhodospirillales</taxon>
        <taxon>Rhodovibrionaceae</taxon>
        <taxon>Rhodovibrio</taxon>
    </lineage>
</organism>
<feature type="transmembrane region" description="Helical" evidence="8">
    <location>
        <begin position="440"/>
        <end position="461"/>
    </location>
</feature>
<evidence type="ECO:0000313" key="10">
    <source>
        <dbReference type="EMBL" id="MBK1671320.1"/>
    </source>
</evidence>
<feature type="transmembrane region" description="Helical" evidence="8">
    <location>
        <begin position="113"/>
        <end position="132"/>
    </location>
</feature>
<feature type="transmembrane region" description="Helical" evidence="8">
    <location>
        <begin position="282"/>
        <end position="300"/>
    </location>
</feature>
<evidence type="ECO:0000256" key="6">
    <source>
        <dbReference type="ARBA" id="ARBA00023136"/>
    </source>
</evidence>
<feature type="transmembrane region" description="Helical" evidence="8">
    <location>
        <begin position="407"/>
        <end position="428"/>
    </location>
</feature>
<dbReference type="Pfam" id="PF07690">
    <property type="entry name" value="MFS_1"/>
    <property type="match status" value="1"/>
</dbReference>
<evidence type="ECO:0000313" key="11">
    <source>
        <dbReference type="Proteomes" id="UP001296873"/>
    </source>
</evidence>
<dbReference type="InterPro" id="IPR050171">
    <property type="entry name" value="MFS_Transporters"/>
</dbReference>
<feature type="transmembrane region" description="Helical" evidence="8">
    <location>
        <begin position="233"/>
        <end position="252"/>
    </location>
</feature>
<sequence length="469" mass="47837">MHAEHGGEAEGEAAQAGTNGGHGTSSLRWSGRTRHPAMPAGTHGSDDPATGVYARAHPPLRPPRSGPAMRERSNRTGVAFGLAIACYAAFQQFKMPPALPLMLDAYGYDSRLAGGFMSAYAVAGLLLSLLLGRTIARHGAGWPVALALGLMTAGLLVTLALPGSGATVLGARLFEGVAFTVLAIAGPVLANASASKHALPLVVAATAAWIPVGQLIAIGAAGPAFRLTGWPGLWYLGLGLTAALAVWLAALWRRGGVDLGGRRDAGAAEAGDDGRLSRGQSVSMTLTAGVFMLWSTQYFAYMTWLPQYLVDLGLSVDGALLGYALPVSIMLPSILLTGRLVQRGVAVGRLLVIGLGVQAGTWALLPLAGDGALGVGTLVLYGIGAGIVPTCLFAAPSRIAGQGQANARAFGIMMTGRNTGVLMGPILLAQAFELAGGWTWAAPILGTVTAGALALGMWLSVRLGRTAAA</sequence>
<keyword evidence="6 8" id="KW-0472">Membrane</keyword>
<feature type="region of interest" description="Disordered" evidence="7">
    <location>
        <begin position="1"/>
        <end position="71"/>
    </location>
</feature>
<dbReference type="PANTHER" id="PTHR23517">
    <property type="entry name" value="RESISTANCE PROTEIN MDTM, PUTATIVE-RELATED-RELATED"/>
    <property type="match status" value="1"/>
</dbReference>
<name>A0ABS1DLA6_9PROT</name>
<dbReference type="CDD" id="cd06174">
    <property type="entry name" value="MFS"/>
    <property type="match status" value="1"/>
</dbReference>
<keyword evidence="5 8" id="KW-1133">Transmembrane helix</keyword>
<evidence type="ECO:0000256" key="3">
    <source>
        <dbReference type="ARBA" id="ARBA00022475"/>
    </source>
</evidence>
<feature type="transmembrane region" description="Helical" evidence="8">
    <location>
        <begin position="201"/>
        <end position="221"/>
    </location>
</feature>
<evidence type="ECO:0000256" key="5">
    <source>
        <dbReference type="ARBA" id="ARBA00022989"/>
    </source>
</evidence>
<feature type="transmembrane region" description="Helical" evidence="8">
    <location>
        <begin position="169"/>
        <end position="189"/>
    </location>
</feature>
<feature type="domain" description="Major facilitator superfamily (MFS) profile" evidence="9">
    <location>
        <begin position="74"/>
        <end position="468"/>
    </location>
</feature>
<keyword evidence="4 8" id="KW-0812">Transmembrane</keyword>
<gene>
    <name evidence="10" type="ORF">CKO28_25295</name>
</gene>
<dbReference type="PANTHER" id="PTHR23517:SF13">
    <property type="entry name" value="MAJOR FACILITATOR SUPERFAMILY MFS_1"/>
    <property type="match status" value="1"/>
</dbReference>
<evidence type="ECO:0000256" key="8">
    <source>
        <dbReference type="SAM" id="Phobius"/>
    </source>
</evidence>
<dbReference type="Proteomes" id="UP001296873">
    <property type="component" value="Unassembled WGS sequence"/>
</dbReference>
<evidence type="ECO:0000256" key="2">
    <source>
        <dbReference type="ARBA" id="ARBA00022448"/>
    </source>
</evidence>
<feature type="transmembrane region" description="Helical" evidence="8">
    <location>
        <begin position="320"/>
        <end position="338"/>
    </location>
</feature>
<dbReference type="InterPro" id="IPR036259">
    <property type="entry name" value="MFS_trans_sf"/>
</dbReference>
<evidence type="ECO:0000256" key="7">
    <source>
        <dbReference type="SAM" id="MobiDB-lite"/>
    </source>
</evidence>
<evidence type="ECO:0000256" key="1">
    <source>
        <dbReference type="ARBA" id="ARBA00004651"/>
    </source>
</evidence>
<dbReference type="SUPFAM" id="SSF103473">
    <property type="entry name" value="MFS general substrate transporter"/>
    <property type="match status" value="1"/>
</dbReference>
<feature type="transmembrane region" description="Helical" evidence="8">
    <location>
        <begin position="375"/>
        <end position="395"/>
    </location>
</feature>
<protein>
    <recommendedName>
        <fullName evidence="9">Major facilitator superfamily (MFS) profile domain-containing protein</fullName>
    </recommendedName>
</protein>
<feature type="transmembrane region" description="Helical" evidence="8">
    <location>
        <begin position="144"/>
        <end position="163"/>
    </location>
</feature>
<keyword evidence="3" id="KW-1003">Cell membrane</keyword>
<dbReference type="InterPro" id="IPR020846">
    <property type="entry name" value="MFS_dom"/>
</dbReference>
<reference evidence="10 11" key="1">
    <citation type="journal article" date="2020" name="Microorganisms">
        <title>Osmotic Adaptation and Compatible Solute Biosynthesis of Phototrophic Bacteria as Revealed from Genome Analyses.</title>
        <authorList>
            <person name="Imhoff J.F."/>
            <person name="Rahn T."/>
            <person name="Kunzel S."/>
            <person name="Keller A."/>
            <person name="Neulinger S.C."/>
        </authorList>
    </citation>
    <scope>NUCLEOTIDE SEQUENCE [LARGE SCALE GENOMIC DNA]</scope>
    <source>
        <strain evidence="10 11">DSM 9895</strain>
    </source>
</reference>
<comment type="caution">
    <text evidence="10">The sequence shown here is derived from an EMBL/GenBank/DDBJ whole genome shotgun (WGS) entry which is preliminary data.</text>
</comment>
<keyword evidence="11" id="KW-1185">Reference proteome</keyword>
<proteinExistence type="predicted"/>
<dbReference type="PROSITE" id="PS50850">
    <property type="entry name" value="MFS"/>
    <property type="match status" value="1"/>
</dbReference>
<feature type="transmembrane region" description="Helical" evidence="8">
    <location>
        <begin position="350"/>
        <end position="369"/>
    </location>
</feature>
<evidence type="ECO:0000256" key="4">
    <source>
        <dbReference type="ARBA" id="ARBA00022692"/>
    </source>
</evidence>
<dbReference type="Gene3D" id="1.20.1250.20">
    <property type="entry name" value="MFS general substrate transporter like domains"/>
    <property type="match status" value="1"/>
</dbReference>
<dbReference type="InterPro" id="IPR011701">
    <property type="entry name" value="MFS"/>
</dbReference>
<keyword evidence="2" id="KW-0813">Transport</keyword>